<evidence type="ECO:0000256" key="1">
    <source>
        <dbReference type="SAM" id="SignalP"/>
    </source>
</evidence>
<proteinExistence type="predicted"/>
<dbReference type="AlphaFoldDB" id="F3ZZY9"/>
<keyword evidence="3" id="KW-1185">Reference proteome</keyword>
<reference evidence="3" key="1">
    <citation type="submission" date="2010-11" db="EMBL/GenBank/DDBJ databases">
        <title>The complete genome of Mahella australiensis DSM 15567.</title>
        <authorList>
            <consortium name="US DOE Joint Genome Institute (JGI-PGF)"/>
            <person name="Lucas S."/>
            <person name="Copeland A."/>
            <person name="Lapidus A."/>
            <person name="Bruce D."/>
            <person name="Goodwin L."/>
            <person name="Pitluck S."/>
            <person name="Kyrpides N."/>
            <person name="Mavromatis K."/>
            <person name="Pagani I."/>
            <person name="Ivanova N."/>
            <person name="Teshima H."/>
            <person name="Brettin T."/>
            <person name="Detter J.C."/>
            <person name="Han C."/>
            <person name="Tapia R."/>
            <person name="Land M."/>
            <person name="Hauser L."/>
            <person name="Markowitz V."/>
            <person name="Cheng J.-F."/>
            <person name="Hugenholtz P."/>
            <person name="Woyke T."/>
            <person name="Wu D."/>
            <person name="Spring S."/>
            <person name="Pukall R."/>
            <person name="Steenblock K."/>
            <person name="Schneider S."/>
            <person name="Klenk H.-P."/>
            <person name="Eisen J.A."/>
        </authorList>
    </citation>
    <scope>NUCLEOTIDE SEQUENCE [LARGE SCALE GENOMIC DNA]</scope>
    <source>
        <strain evidence="3">DSM 15567 / CIP 107919 / 50-1 BON</strain>
    </source>
</reference>
<organism evidence="2 3">
    <name type="scientific">Mahella australiensis (strain DSM 15567 / CIP 107919 / 50-1 BON)</name>
    <dbReference type="NCBI Taxonomy" id="697281"/>
    <lineage>
        <taxon>Bacteria</taxon>
        <taxon>Bacillati</taxon>
        <taxon>Bacillota</taxon>
        <taxon>Clostridia</taxon>
        <taxon>Thermoanaerobacterales</taxon>
        <taxon>Thermoanaerobacterales Family IV. Incertae Sedis</taxon>
        <taxon>Mahella</taxon>
    </lineage>
</organism>
<dbReference type="eggNOG" id="ENOG5032VZ0">
    <property type="taxonomic scope" value="Bacteria"/>
</dbReference>
<accession>F3ZZY9</accession>
<evidence type="ECO:0008006" key="4">
    <source>
        <dbReference type="Google" id="ProtNLM"/>
    </source>
</evidence>
<evidence type="ECO:0000313" key="2">
    <source>
        <dbReference type="EMBL" id="AEE95807.1"/>
    </source>
</evidence>
<gene>
    <name evidence="2" type="ordered locus">Mahau_0604</name>
</gene>
<evidence type="ECO:0000313" key="3">
    <source>
        <dbReference type="Proteomes" id="UP000008457"/>
    </source>
</evidence>
<reference evidence="2 3" key="2">
    <citation type="journal article" date="2011" name="Stand. Genomic Sci.">
        <title>Complete genome sequence of Mahella australiensis type strain (50-1 BON).</title>
        <authorList>
            <person name="Sikorski J."/>
            <person name="Teshima H."/>
            <person name="Nolan M."/>
            <person name="Lucas S."/>
            <person name="Hammon N."/>
            <person name="Deshpande S."/>
            <person name="Cheng J.F."/>
            <person name="Pitluck S."/>
            <person name="Liolios K."/>
            <person name="Pagani I."/>
            <person name="Ivanova N."/>
            <person name="Huntemann M."/>
            <person name="Mavromatis K."/>
            <person name="Ovchinikova G."/>
            <person name="Pati A."/>
            <person name="Tapia R."/>
            <person name="Han C."/>
            <person name="Goodwin L."/>
            <person name="Chen A."/>
            <person name="Palaniappan K."/>
            <person name="Land M."/>
            <person name="Hauser L."/>
            <person name="Ngatchou-Djao O.D."/>
            <person name="Rohde M."/>
            <person name="Pukall R."/>
            <person name="Spring S."/>
            <person name="Abt B."/>
            <person name="Goker M."/>
            <person name="Detter J.C."/>
            <person name="Woyke T."/>
            <person name="Bristow J."/>
            <person name="Markowitz V."/>
            <person name="Hugenholtz P."/>
            <person name="Eisen J.A."/>
            <person name="Kyrpides N.C."/>
            <person name="Klenk H.P."/>
            <person name="Lapidus A."/>
        </authorList>
    </citation>
    <scope>NUCLEOTIDE SEQUENCE [LARGE SCALE GENOMIC DNA]</scope>
    <source>
        <strain evidence="3">DSM 15567 / CIP 107919 / 50-1 BON</strain>
    </source>
</reference>
<sequence length="206" mass="23435">MKKILLIALMLVLFVLTACAKDDASRYRPNDASSFSGSDKELIYTVANPKGLKLFDDYDAVTSLCSDACGEFVRAIKNSDTADFSPYIDNALLRSYMQYRVKNHVYKYSADSKYRYFITEVEFADDYALVEGNLATYSGSSICMEGNVYFLVKNANGKAVINEWYWDSMDSPDVEYRGDFSINNNLDYWNNPSKYDAIVKQLSLTH</sequence>
<dbReference type="Proteomes" id="UP000008457">
    <property type="component" value="Chromosome"/>
</dbReference>
<name>F3ZZY9_MAHA5</name>
<dbReference type="HOGENOM" id="CLU_1330613_0_0_9"/>
<protein>
    <recommendedName>
        <fullName evidence="4">Lipoprotein</fullName>
    </recommendedName>
</protein>
<feature type="chain" id="PRO_5003304202" description="Lipoprotein" evidence="1">
    <location>
        <begin position="21"/>
        <end position="206"/>
    </location>
</feature>
<feature type="signal peptide" evidence="1">
    <location>
        <begin position="1"/>
        <end position="20"/>
    </location>
</feature>
<keyword evidence="1" id="KW-0732">Signal</keyword>
<dbReference type="EMBL" id="CP002360">
    <property type="protein sequence ID" value="AEE95807.1"/>
    <property type="molecule type" value="Genomic_DNA"/>
</dbReference>
<dbReference type="PROSITE" id="PS51257">
    <property type="entry name" value="PROKAR_LIPOPROTEIN"/>
    <property type="match status" value="1"/>
</dbReference>
<dbReference type="KEGG" id="mas:Mahau_0604"/>